<accession>A0AAU8ATY3</accession>
<dbReference type="EMBL" id="PP511351">
    <property type="protein sequence ID" value="XCD03388.1"/>
    <property type="molecule type" value="Genomic_DNA"/>
</dbReference>
<sequence length="57" mass="6451">MFNLTNKQAKVLDELIMMEKATETKNAWISFRLLANVSAKEYNKTTQEGGDDNGIQT</sequence>
<organism evidence="1">
    <name type="scientific">Dulem virus 182</name>
    <dbReference type="NCBI Taxonomy" id="3145659"/>
    <lineage>
        <taxon>Viruses</taxon>
        <taxon>Monodnaviria</taxon>
        <taxon>Sangervirae</taxon>
        <taxon>Phixviricota</taxon>
        <taxon>Malgrandaviricetes</taxon>
        <taxon>Petitvirales</taxon>
        <taxon>Microviridae</taxon>
        <taxon>Microvirus</taxon>
    </lineage>
</organism>
<name>A0AAU8ATY3_9VIRU</name>
<protein>
    <submittedName>
        <fullName evidence="1">Uncharacterized protein</fullName>
    </submittedName>
</protein>
<proteinExistence type="predicted"/>
<reference evidence="1" key="1">
    <citation type="submission" date="2024-03" db="EMBL/GenBank/DDBJ databases">
        <title>Diverse circular DNA viruses in blood, oral, and fecal samples of captive lemurs.</title>
        <authorList>
            <person name="Paietta E.N."/>
            <person name="Kraberger S."/>
            <person name="Lund M.C."/>
            <person name="Custer J.M."/>
            <person name="Vargas K.M."/>
            <person name="Ehmke E.E."/>
            <person name="Yoder A.D."/>
            <person name="Varsani A."/>
        </authorList>
    </citation>
    <scope>NUCLEOTIDE SEQUENCE</scope>
    <source>
        <strain evidence="1">Duke_18_59</strain>
    </source>
</reference>
<evidence type="ECO:0000313" key="1">
    <source>
        <dbReference type="EMBL" id="XCD03388.1"/>
    </source>
</evidence>